<feature type="compositionally biased region" description="Low complexity" evidence="1">
    <location>
        <begin position="678"/>
        <end position="749"/>
    </location>
</feature>
<protein>
    <recommendedName>
        <fullName evidence="2">Spt20-like SEP domain-containing protein</fullName>
    </recommendedName>
</protein>
<dbReference type="RefSeq" id="XP_007719143.1">
    <property type="nucleotide sequence ID" value="XM_007720953.1"/>
</dbReference>
<evidence type="ECO:0000259" key="2">
    <source>
        <dbReference type="Pfam" id="PF12090"/>
    </source>
</evidence>
<dbReference type="GO" id="GO:0003712">
    <property type="term" value="F:transcription coregulator activity"/>
    <property type="evidence" value="ECO:0007669"/>
    <property type="project" value="InterPro"/>
</dbReference>
<evidence type="ECO:0000256" key="1">
    <source>
        <dbReference type="SAM" id="MobiDB-lite"/>
    </source>
</evidence>
<dbReference type="PANTHER" id="PTHR13526:SF8">
    <property type="entry name" value="TRANSCRIPTION FACTOR SPT20 HOMOLOG"/>
    <property type="match status" value="1"/>
</dbReference>
<dbReference type="AlphaFoldDB" id="W9ZK94"/>
<keyword evidence="4" id="KW-1185">Reference proteome</keyword>
<feature type="compositionally biased region" description="Low complexity" evidence="1">
    <location>
        <begin position="926"/>
        <end position="973"/>
    </location>
</feature>
<dbReference type="InterPro" id="IPR046468">
    <property type="entry name" value="Spt20-like_SEP"/>
</dbReference>
<feature type="region of interest" description="Disordered" evidence="1">
    <location>
        <begin position="1"/>
        <end position="95"/>
    </location>
</feature>
<dbReference type="STRING" id="1182541.W9ZK94"/>
<feature type="region of interest" description="Disordered" evidence="1">
    <location>
        <begin position="913"/>
        <end position="973"/>
    </location>
</feature>
<dbReference type="PANTHER" id="PTHR13526">
    <property type="entry name" value="TRANSCRIPTION FACTOR SPT20 HOMOLOG"/>
    <property type="match status" value="1"/>
</dbReference>
<feature type="compositionally biased region" description="Basic and acidic residues" evidence="1">
    <location>
        <begin position="230"/>
        <end position="250"/>
    </location>
</feature>
<feature type="compositionally biased region" description="Polar residues" evidence="1">
    <location>
        <begin position="779"/>
        <end position="800"/>
    </location>
</feature>
<feature type="compositionally biased region" description="Polar residues" evidence="1">
    <location>
        <begin position="75"/>
        <end position="84"/>
    </location>
</feature>
<comment type="caution">
    <text evidence="3">The sequence shown here is derived from an EMBL/GenBank/DDBJ whole genome shotgun (WGS) entry which is preliminary data.</text>
</comment>
<feature type="region of interest" description="Disordered" evidence="1">
    <location>
        <begin position="290"/>
        <end position="337"/>
    </location>
</feature>
<feature type="domain" description="Spt20-like SEP" evidence="2">
    <location>
        <begin position="112"/>
        <end position="374"/>
    </location>
</feature>
<dbReference type="InterPro" id="IPR021950">
    <property type="entry name" value="Spt20"/>
</dbReference>
<name>W9ZK94_9EURO</name>
<feature type="region of interest" description="Disordered" evidence="1">
    <location>
        <begin position="502"/>
        <end position="534"/>
    </location>
</feature>
<evidence type="ECO:0000313" key="3">
    <source>
        <dbReference type="EMBL" id="EXJ94914.1"/>
    </source>
</evidence>
<feature type="compositionally biased region" description="Polar residues" evidence="1">
    <location>
        <begin position="43"/>
        <end position="64"/>
    </location>
</feature>
<dbReference type="Pfam" id="PF12090">
    <property type="entry name" value="Spt20_SEP"/>
    <property type="match status" value="1"/>
</dbReference>
<reference evidence="3 4" key="1">
    <citation type="submission" date="2013-03" db="EMBL/GenBank/DDBJ databases">
        <title>The Genome Sequence of Capronia coronata CBS 617.96.</title>
        <authorList>
            <consortium name="The Broad Institute Genomics Platform"/>
            <person name="Cuomo C."/>
            <person name="de Hoog S."/>
            <person name="Gorbushina A."/>
            <person name="Walker B."/>
            <person name="Young S.K."/>
            <person name="Zeng Q."/>
            <person name="Gargeya S."/>
            <person name="Fitzgerald M."/>
            <person name="Haas B."/>
            <person name="Abouelleil A."/>
            <person name="Allen A.W."/>
            <person name="Alvarado L."/>
            <person name="Arachchi H.M."/>
            <person name="Berlin A.M."/>
            <person name="Chapman S.B."/>
            <person name="Gainer-Dewar J."/>
            <person name="Goldberg J."/>
            <person name="Griggs A."/>
            <person name="Gujja S."/>
            <person name="Hansen M."/>
            <person name="Howarth C."/>
            <person name="Imamovic A."/>
            <person name="Ireland A."/>
            <person name="Larimer J."/>
            <person name="McCowan C."/>
            <person name="Murphy C."/>
            <person name="Pearson M."/>
            <person name="Poon T.W."/>
            <person name="Priest M."/>
            <person name="Roberts A."/>
            <person name="Saif S."/>
            <person name="Shea T."/>
            <person name="Sisk P."/>
            <person name="Sykes S."/>
            <person name="Wortman J."/>
            <person name="Nusbaum C."/>
            <person name="Birren B."/>
        </authorList>
    </citation>
    <scope>NUCLEOTIDE SEQUENCE [LARGE SCALE GENOMIC DNA]</scope>
    <source>
        <strain evidence="3 4">CBS 617.96</strain>
    </source>
</reference>
<feature type="compositionally biased region" description="Polar residues" evidence="1">
    <location>
        <begin position="295"/>
        <end position="316"/>
    </location>
</feature>
<dbReference type="eggNOG" id="ENOG502RKFS">
    <property type="taxonomic scope" value="Eukaryota"/>
</dbReference>
<feature type="region of interest" description="Disordered" evidence="1">
    <location>
        <begin position="213"/>
        <end position="266"/>
    </location>
</feature>
<feature type="compositionally biased region" description="Polar residues" evidence="1">
    <location>
        <begin position="633"/>
        <end position="650"/>
    </location>
</feature>
<feature type="region of interest" description="Disordered" evidence="1">
    <location>
        <begin position="458"/>
        <end position="483"/>
    </location>
</feature>
<sequence length="973" mass="107349">MAAVMAKPSGTATKMKKPPTPVLQTNMNGVKPTAPSSSPSSSRKSLPGQNQTPTSATNNGTALNGTARPNRRMQRPSTRNTTADNAVEKRVPKKMPEPYVPKASYILRKFKGCPPSLIVHLHPTHFRFDQQDGSFSYHSEMRIFIEHLAKGTIPHDMVEELRKSDVKYYDGWLIVRVVDHKSVAKDALASDAAADDEKPFSIHNYNQYITPSPYVPYPSKEQSVARSPPIKHERRDSATSDAREALHSDDTIDVAPKPSKPQPKIYHVALRPTIMSRHMDLVLDAMAPDPKSVNRKQSQANTSNRQAGSAAPQTPMSGVPPTPSTEKGPPLKKQKLRIDPKDLLEYEGRITNATAPPLYLNPVESLEEAETLIDTLKDPLCDARPPSPKRRKRTFAELAAEDAHAKEQEKFMLIMDERTAGGTGTANSGAVDGQAAAALFQPRFEKFNALDNIKREIAERKQREKDRQMQEDETRRSQQERLQEEERKRLMMQRAQEVKAMRARQQEMQAAMQQQQQAQAAQRPPSQHVNGIPPNMQSQMLAAQQRGSPVIRQGTPLAVSSPVVTGPGGHPMAVSGSQQGHGSPARPGSAVQHGHPSAPMARAPSGQDPSRHGTPQMHHGTPRNATPVLRQGTPAQQITQPSPHGSTMAPTPQMMPAGMMQGVQGQLPNGISRQMNPQQLADLQRRQAMQQQAAMQQQMANGTPQMSHAQMAQMQAHQQAHAERQAAMQRQQAQQAQQAQQQQQQAMQQGTPQSQHMSPNPAQSQMAYKQSVAEHVKAQMQSLQHHNQGHSSPAPNHMTPQQQASQLAHAQQQQRMVAAQAQQAQMMGGGAPSQQQRPQINPALQQLYQSTLSAYQQRFLGQAAAKYGGNTNMLQPSELQQVTTQAKSAAIQAVRRRQAEMSIQQAQMRQQAAQQQAQQQGGGMPNGMMGMNPNMAAALQQQQAQQMQQMQMQQAQQVMQAQQQQQGMQYPQR</sequence>
<dbReference type="Proteomes" id="UP000019484">
    <property type="component" value="Unassembled WGS sequence"/>
</dbReference>
<feature type="compositionally biased region" description="Low complexity" evidence="1">
    <location>
        <begin position="801"/>
        <end position="836"/>
    </location>
</feature>
<feature type="compositionally biased region" description="Polar residues" evidence="1">
    <location>
        <begin position="663"/>
        <end position="677"/>
    </location>
</feature>
<accession>W9ZK94</accession>
<feature type="compositionally biased region" description="Polar residues" evidence="1">
    <location>
        <begin position="750"/>
        <end position="768"/>
    </location>
</feature>
<dbReference type="EMBL" id="AMWN01000001">
    <property type="protein sequence ID" value="EXJ94914.1"/>
    <property type="molecule type" value="Genomic_DNA"/>
</dbReference>
<feature type="compositionally biased region" description="Polar residues" evidence="1">
    <location>
        <begin position="524"/>
        <end position="534"/>
    </location>
</feature>
<gene>
    <name evidence="3" type="ORF">A1O1_00032</name>
</gene>
<feature type="compositionally biased region" description="Low complexity" evidence="1">
    <location>
        <begin position="506"/>
        <end position="523"/>
    </location>
</feature>
<feature type="region of interest" description="Disordered" evidence="1">
    <location>
        <begin position="558"/>
        <end position="837"/>
    </location>
</feature>
<dbReference type="GeneID" id="19154942"/>
<dbReference type="GO" id="GO:0000124">
    <property type="term" value="C:SAGA complex"/>
    <property type="evidence" value="ECO:0007669"/>
    <property type="project" value="InterPro"/>
</dbReference>
<proteinExistence type="predicted"/>
<organism evidence="3 4">
    <name type="scientific">Capronia coronata CBS 617.96</name>
    <dbReference type="NCBI Taxonomy" id="1182541"/>
    <lineage>
        <taxon>Eukaryota</taxon>
        <taxon>Fungi</taxon>
        <taxon>Dikarya</taxon>
        <taxon>Ascomycota</taxon>
        <taxon>Pezizomycotina</taxon>
        <taxon>Eurotiomycetes</taxon>
        <taxon>Chaetothyriomycetidae</taxon>
        <taxon>Chaetothyriales</taxon>
        <taxon>Herpotrichiellaceae</taxon>
        <taxon>Capronia</taxon>
    </lineage>
</organism>
<dbReference type="GO" id="GO:0006357">
    <property type="term" value="P:regulation of transcription by RNA polymerase II"/>
    <property type="evidence" value="ECO:0007669"/>
    <property type="project" value="TreeGrafter"/>
</dbReference>
<dbReference type="OrthoDB" id="1932706at2759"/>
<feature type="compositionally biased region" description="Basic and acidic residues" evidence="1">
    <location>
        <begin position="86"/>
        <end position="95"/>
    </location>
</feature>
<dbReference type="HOGENOM" id="CLU_004682_1_0_1"/>
<evidence type="ECO:0000313" key="4">
    <source>
        <dbReference type="Proteomes" id="UP000019484"/>
    </source>
</evidence>